<name>A0A0T5NXB0_9RHOB</name>
<dbReference type="EMBL" id="CP031601">
    <property type="protein sequence ID" value="QEW30147.1"/>
    <property type="molecule type" value="Genomic_DNA"/>
</dbReference>
<organism evidence="2 4">
    <name type="scientific">Roseovarius indicus</name>
    <dbReference type="NCBI Taxonomy" id="540747"/>
    <lineage>
        <taxon>Bacteria</taxon>
        <taxon>Pseudomonadati</taxon>
        <taxon>Pseudomonadota</taxon>
        <taxon>Alphaproteobacteria</taxon>
        <taxon>Rhodobacterales</taxon>
        <taxon>Roseobacteraceae</taxon>
        <taxon>Roseovarius</taxon>
    </lineage>
</organism>
<keyword evidence="4" id="KW-1185">Reference proteome</keyword>
<evidence type="ECO:0000313" key="5">
    <source>
        <dbReference type="Proteomes" id="UP000325785"/>
    </source>
</evidence>
<dbReference type="PATRIC" id="fig|540747.5.peg.4257"/>
<dbReference type="EC" id="2.7.8.37" evidence="3"/>
<keyword evidence="3" id="KW-0808">Transferase</keyword>
<dbReference type="AlphaFoldDB" id="A0A0T5NXB0"/>
<geneLocation type="plasmid" evidence="5">
    <name>pridsm_03</name>
</geneLocation>
<dbReference type="PIRSF" id="PIRSF007313">
    <property type="entry name" value="PhnI"/>
    <property type="match status" value="1"/>
</dbReference>
<dbReference type="GO" id="GO:0019634">
    <property type="term" value="P:organic phosphonate metabolic process"/>
    <property type="evidence" value="ECO:0007669"/>
    <property type="project" value="InterPro"/>
</dbReference>
<dbReference type="Proteomes" id="UP000051401">
    <property type="component" value="Unassembled WGS sequence"/>
</dbReference>
<reference evidence="3 5" key="2">
    <citation type="submission" date="2018-08" db="EMBL/GenBank/DDBJ databases">
        <title>Genetic Globetrotter - A new plasmid hitch-hiking vast phylogenetic and geographic distances.</title>
        <authorList>
            <person name="Vollmers J."/>
            <person name="Petersen J."/>
        </authorList>
    </citation>
    <scope>NUCLEOTIDE SEQUENCE [LARGE SCALE GENOMIC DNA]</scope>
    <source>
        <strain evidence="3 5">DSM 26383</strain>
        <plasmid evidence="3">pRIdsm_03</plasmid>
        <plasmid evidence="5">pridsm_03</plasmid>
    </source>
</reference>
<sequence>MGYTVVRGGTRAMLAAEEMLDAVRLGAFRAAPEAAPEVAQQVEMILSAQRHAVDRVMCEAGLYAPRLAALAIVQSEGDVIHASFVLRALRVSLPRRGTAEPLDMDRMRVLRRLSSAFKSVPGGQFLGPTRDYTLHFLRHDLLREVPQTRRAEALAALGADGAGQTAPLPAMLRVVEVLREAGLVKQPAEAPEAEPADITMAPMRFPRPARSARLQALARGESGMLIGLAYSSLRGYGHSHPTLGELRVGHVPVRLSHPIWDFDVDIGEVPVTQVDAIISGVGTISTSGDDEDGLRLALGFGAALGQQEERAIAMSILDGCLEEGDAEEGGPSDDTEFVLYHCDGVESLGFVEHLKKPHYMLFASVMDRMSAANATRRNAVGDTVATPETEPMEAGE</sequence>
<evidence type="ECO:0000256" key="1">
    <source>
        <dbReference type="SAM" id="MobiDB-lite"/>
    </source>
</evidence>
<geneLocation type="plasmid" evidence="3">
    <name>pRIdsm_03</name>
</geneLocation>
<dbReference type="GO" id="GO:0061693">
    <property type="term" value="F:alpha-D-ribose 1-methylphosphonate 5-triphosphate synthase activity"/>
    <property type="evidence" value="ECO:0007669"/>
    <property type="project" value="UniProtKB-EC"/>
</dbReference>
<dbReference type="Proteomes" id="UP000325785">
    <property type="component" value="Plasmid pRIdsm_03"/>
</dbReference>
<evidence type="ECO:0000313" key="3">
    <source>
        <dbReference type="EMBL" id="QEW30147.1"/>
    </source>
</evidence>
<feature type="region of interest" description="Disordered" evidence="1">
    <location>
        <begin position="376"/>
        <end position="396"/>
    </location>
</feature>
<dbReference type="RefSeq" id="WP_051922137.1">
    <property type="nucleotide sequence ID" value="NZ_CP031601.1"/>
</dbReference>
<dbReference type="KEGG" id="rid:RIdsm_05993"/>
<proteinExistence type="predicted"/>
<accession>A0A0T5NXB0</accession>
<dbReference type="Pfam" id="PF05861">
    <property type="entry name" value="PhnI"/>
    <property type="match status" value="1"/>
</dbReference>
<reference evidence="2 4" key="1">
    <citation type="submission" date="2015-04" db="EMBL/GenBank/DDBJ databases">
        <title>The draft genome sequence of Roseovarius indicus B108T.</title>
        <authorList>
            <person name="Li G."/>
            <person name="Lai Q."/>
            <person name="Shao Z."/>
            <person name="Yan P."/>
        </authorList>
    </citation>
    <scope>NUCLEOTIDE SEQUENCE [LARGE SCALE GENOMIC DNA]</scope>
    <source>
        <strain evidence="2 4">B108</strain>
    </source>
</reference>
<evidence type="ECO:0000313" key="2">
    <source>
        <dbReference type="EMBL" id="KRS13563.1"/>
    </source>
</evidence>
<dbReference type="OrthoDB" id="7870797at2"/>
<dbReference type="InterPro" id="IPR008773">
    <property type="entry name" value="PhnI"/>
</dbReference>
<evidence type="ECO:0000313" key="4">
    <source>
        <dbReference type="Proteomes" id="UP000051401"/>
    </source>
</evidence>
<keyword evidence="3" id="KW-0614">Plasmid</keyword>
<dbReference type="EMBL" id="LAXI01000036">
    <property type="protein sequence ID" value="KRS13563.1"/>
    <property type="molecule type" value="Genomic_DNA"/>
</dbReference>
<protein>
    <submittedName>
        <fullName evidence="3">Alpha-D-ribose 1-methylphosphonate 5-triphosphate synthase subunit PhnI</fullName>
        <ecNumber evidence="3">2.7.8.37</ecNumber>
    </submittedName>
</protein>
<dbReference type="STRING" id="540747.SAMN04488031_1256"/>
<gene>
    <name evidence="3" type="primary">phnI_2</name>
    <name evidence="3" type="ORF">RIdsm_05993</name>
    <name evidence="2" type="ORF">XM52_27415</name>
</gene>